<protein>
    <submittedName>
        <fullName evidence="6">DoxX family protein</fullName>
    </submittedName>
</protein>
<dbReference type="InterPro" id="IPR032808">
    <property type="entry name" value="DoxX"/>
</dbReference>
<evidence type="ECO:0000313" key="6">
    <source>
        <dbReference type="EMBL" id="HJC84844.1"/>
    </source>
</evidence>
<sequence>MTVILWTINIILAVGFVGSGLMKLGRAKGSLVDAGLEWADDYGENTVKFIGAVEFLGALGLILPRALGIAPVLSTVAAVCLALVMVGAVRTHVRRGEFPGQAGTPAAALGVLAVTSATLGTLTL</sequence>
<evidence type="ECO:0000256" key="2">
    <source>
        <dbReference type="ARBA" id="ARBA00022692"/>
    </source>
</evidence>
<evidence type="ECO:0000256" key="3">
    <source>
        <dbReference type="ARBA" id="ARBA00022989"/>
    </source>
</evidence>
<name>A0A9D2QEZ8_9CORY</name>
<accession>A0A9D2QEZ8</accession>
<evidence type="ECO:0000256" key="5">
    <source>
        <dbReference type="SAM" id="Phobius"/>
    </source>
</evidence>
<evidence type="ECO:0000313" key="7">
    <source>
        <dbReference type="Proteomes" id="UP000823858"/>
    </source>
</evidence>
<feature type="transmembrane region" description="Helical" evidence="5">
    <location>
        <begin position="6"/>
        <end position="25"/>
    </location>
</feature>
<reference evidence="6" key="2">
    <citation type="submission" date="2021-04" db="EMBL/GenBank/DDBJ databases">
        <authorList>
            <person name="Gilroy R."/>
        </authorList>
    </citation>
    <scope>NUCLEOTIDE SEQUENCE</scope>
    <source>
        <strain evidence="6">ChiHjej13B12-4958</strain>
    </source>
</reference>
<keyword evidence="4 5" id="KW-0472">Membrane</keyword>
<evidence type="ECO:0000256" key="1">
    <source>
        <dbReference type="ARBA" id="ARBA00004141"/>
    </source>
</evidence>
<keyword evidence="3 5" id="KW-1133">Transmembrane helix</keyword>
<dbReference type="Proteomes" id="UP000823858">
    <property type="component" value="Unassembled WGS sequence"/>
</dbReference>
<comment type="caution">
    <text evidence="6">The sequence shown here is derived from an EMBL/GenBank/DDBJ whole genome shotgun (WGS) entry which is preliminary data.</text>
</comment>
<feature type="transmembrane region" description="Helical" evidence="5">
    <location>
        <begin position="69"/>
        <end position="89"/>
    </location>
</feature>
<reference evidence="6" key="1">
    <citation type="journal article" date="2021" name="PeerJ">
        <title>Extensive microbial diversity within the chicken gut microbiome revealed by metagenomics and culture.</title>
        <authorList>
            <person name="Gilroy R."/>
            <person name="Ravi A."/>
            <person name="Getino M."/>
            <person name="Pursley I."/>
            <person name="Horton D.L."/>
            <person name="Alikhan N.F."/>
            <person name="Baker D."/>
            <person name="Gharbi K."/>
            <person name="Hall N."/>
            <person name="Watson M."/>
            <person name="Adriaenssens E.M."/>
            <person name="Foster-Nyarko E."/>
            <person name="Jarju S."/>
            <person name="Secka A."/>
            <person name="Antonio M."/>
            <person name="Oren A."/>
            <person name="Chaudhuri R.R."/>
            <person name="La Ragione R."/>
            <person name="Hildebrand F."/>
            <person name="Pallen M.J."/>
        </authorList>
    </citation>
    <scope>NUCLEOTIDE SEQUENCE</scope>
    <source>
        <strain evidence="6">ChiHjej13B12-4958</strain>
    </source>
</reference>
<gene>
    <name evidence="6" type="ORF">H9751_04735</name>
</gene>
<evidence type="ECO:0000256" key="4">
    <source>
        <dbReference type="ARBA" id="ARBA00023136"/>
    </source>
</evidence>
<keyword evidence="2 5" id="KW-0812">Transmembrane</keyword>
<organism evidence="6 7">
    <name type="scientific">Candidatus Corynebacterium faecigallinarum</name>
    <dbReference type="NCBI Taxonomy" id="2838528"/>
    <lineage>
        <taxon>Bacteria</taxon>
        <taxon>Bacillati</taxon>
        <taxon>Actinomycetota</taxon>
        <taxon>Actinomycetes</taxon>
        <taxon>Mycobacteriales</taxon>
        <taxon>Corynebacteriaceae</taxon>
        <taxon>Corynebacterium</taxon>
    </lineage>
</organism>
<proteinExistence type="predicted"/>
<comment type="subcellular location">
    <subcellularLocation>
        <location evidence="1">Membrane</location>
        <topology evidence="1">Multi-pass membrane protein</topology>
    </subcellularLocation>
</comment>
<dbReference type="GO" id="GO:0016020">
    <property type="term" value="C:membrane"/>
    <property type="evidence" value="ECO:0007669"/>
    <property type="project" value="UniProtKB-SubCell"/>
</dbReference>
<dbReference type="Pfam" id="PF13564">
    <property type="entry name" value="DoxX_2"/>
    <property type="match status" value="1"/>
</dbReference>
<dbReference type="AlphaFoldDB" id="A0A9D2QEZ8"/>
<dbReference type="EMBL" id="DWVP01000010">
    <property type="protein sequence ID" value="HJC84844.1"/>
    <property type="molecule type" value="Genomic_DNA"/>
</dbReference>